<name>A0A0T5P9Y6_9RHOB</name>
<dbReference type="AlphaFoldDB" id="A0A0T5P9Y6"/>
<dbReference type="RefSeq" id="WP_057816304.1">
    <property type="nucleotide sequence ID" value="NZ_CAXRJZ010000023.1"/>
</dbReference>
<protein>
    <submittedName>
        <fullName evidence="6">Major facilitator transporter</fullName>
    </submittedName>
    <submittedName>
        <fullName evidence="7">Putative MFS-type transporter</fullName>
    </submittedName>
</protein>
<gene>
    <name evidence="7" type="ORF">RIdsm_00376</name>
    <name evidence="6" type="ORF">XM52_11640</name>
</gene>
<feature type="transmembrane region" description="Helical" evidence="4">
    <location>
        <begin position="289"/>
        <end position="311"/>
    </location>
</feature>
<evidence type="ECO:0000313" key="6">
    <source>
        <dbReference type="EMBL" id="KRS17662.1"/>
    </source>
</evidence>
<proteinExistence type="predicted"/>
<dbReference type="PANTHER" id="PTHR23521:SF3">
    <property type="entry name" value="MFS TRANSPORTER"/>
    <property type="match status" value="1"/>
</dbReference>
<evidence type="ECO:0000313" key="8">
    <source>
        <dbReference type="Proteomes" id="UP000051401"/>
    </source>
</evidence>
<keyword evidence="2 4" id="KW-1133">Transmembrane helix</keyword>
<dbReference type="OrthoDB" id="9810614at2"/>
<feature type="transmembrane region" description="Helical" evidence="4">
    <location>
        <begin position="73"/>
        <end position="91"/>
    </location>
</feature>
<dbReference type="CDD" id="cd17477">
    <property type="entry name" value="MFS_YcaD_like"/>
    <property type="match status" value="1"/>
</dbReference>
<reference evidence="7 9" key="2">
    <citation type="submission" date="2018-08" db="EMBL/GenBank/DDBJ databases">
        <title>Genetic Globetrotter - A new plasmid hitch-hiking vast phylogenetic and geographic distances.</title>
        <authorList>
            <person name="Vollmers J."/>
            <person name="Petersen J."/>
        </authorList>
    </citation>
    <scope>NUCLEOTIDE SEQUENCE [LARGE SCALE GENOMIC DNA]</scope>
    <source>
        <strain evidence="7 9">DSM 26383</strain>
    </source>
</reference>
<feature type="transmembrane region" description="Helical" evidence="4">
    <location>
        <begin position="355"/>
        <end position="372"/>
    </location>
</feature>
<feature type="transmembrane region" description="Helical" evidence="4">
    <location>
        <begin position="265"/>
        <end position="283"/>
    </location>
</feature>
<evidence type="ECO:0000259" key="5">
    <source>
        <dbReference type="PROSITE" id="PS50850"/>
    </source>
</evidence>
<dbReference type="PATRIC" id="fig|540747.5.peg.5305"/>
<evidence type="ECO:0000256" key="3">
    <source>
        <dbReference type="ARBA" id="ARBA00023136"/>
    </source>
</evidence>
<dbReference type="PROSITE" id="PS50850">
    <property type="entry name" value="MFS"/>
    <property type="match status" value="1"/>
</dbReference>
<dbReference type="EMBL" id="CP031598">
    <property type="protein sequence ID" value="QEW24595.1"/>
    <property type="molecule type" value="Genomic_DNA"/>
</dbReference>
<evidence type="ECO:0000256" key="2">
    <source>
        <dbReference type="ARBA" id="ARBA00022989"/>
    </source>
</evidence>
<dbReference type="Pfam" id="PF07690">
    <property type="entry name" value="MFS_1"/>
    <property type="match status" value="1"/>
</dbReference>
<evidence type="ECO:0000313" key="7">
    <source>
        <dbReference type="EMBL" id="QEW24595.1"/>
    </source>
</evidence>
<keyword evidence="8" id="KW-1185">Reference proteome</keyword>
<accession>A0A0T5P9Y6</accession>
<dbReference type="STRING" id="540747.SAMN04488031_107167"/>
<dbReference type="EMBL" id="LAXI01000006">
    <property type="protein sequence ID" value="KRS17662.1"/>
    <property type="molecule type" value="Genomic_DNA"/>
</dbReference>
<feature type="transmembrane region" description="Helical" evidence="4">
    <location>
        <begin position="97"/>
        <end position="119"/>
    </location>
</feature>
<dbReference type="KEGG" id="rid:RIdsm_00376"/>
<feature type="transmembrane region" description="Helical" evidence="4">
    <location>
        <begin position="200"/>
        <end position="223"/>
    </location>
</feature>
<evidence type="ECO:0000313" key="9">
    <source>
        <dbReference type="Proteomes" id="UP000325785"/>
    </source>
</evidence>
<dbReference type="InterPro" id="IPR020846">
    <property type="entry name" value="MFS_dom"/>
</dbReference>
<dbReference type="InterPro" id="IPR047200">
    <property type="entry name" value="MFS_YcaD-like"/>
</dbReference>
<dbReference type="Gene3D" id="1.20.1250.20">
    <property type="entry name" value="MFS general substrate transporter like domains"/>
    <property type="match status" value="2"/>
</dbReference>
<dbReference type="InterPro" id="IPR011701">
    <property type="entry name" value="MFS"/>
</dbReference>
<keyword evidence="3 4" id="KW-0472">Membrane</keyword>
<organism evidence="6 8">
    <name type="scientific">Roseovarius indicus</name>
    <dbReference type="NCBI Taxonomy" id="540747"/>
    <lineage>
        <taxon>Bacteria</taxon>
        <taxon>Pseudomonadati</taxon>
        <taxon>Pseudomonadota</taxon>
        <taxon>Alphaproteobacteria</taxon>
        <taxon>Rhodobacterales</taxon>
        <taxon>Roseobacteraceae</taxon>
        <taxon>Roseovarius</taxon>
    </lineage>
</organism>
<dbReference type="GO" id="GO:0005886">
    <property type="term" value="C:plasma membrane"/>
    <property type="evidence" value="ECO:0007669"/>
    <property type="project" value="TreeGrafter"/>
</dbReference>
<keyword evidence="1 4" id="KW-0812">Transmembrane</keyword>
<feature type="transmembrane region" description="Helical" evidence="4">
    <location>
        <begin position="40"/>
        <end position="61"/>
    </location>
</feature>
<feature type="transmembrane region" description="Helical" evidence="4">
    <location>
        <begin position="131"/>
        <end position="153"/>
    </location>
</feature>
<feature type="transmembrane region" description="Helical" evidence="4">
    <location>
        <begin position="323"/>
        <end position="343"/>
    </location>
</feature>
<dbReference type="PANTHER" id="PTHR23521">
    <property type="entry name" value="TRANSPORTER MFS SUPERFAMILY"/>
    <property type="match status" value="1"/>
</dbReference>
<feature type="transmembrane region" description="Helical" evidence="4">
    <location>
        <begin position="235"/>
        <end position="253"/>
    </location>
</feature>
<dbReference type="GO" id="GO:0022857">
    <property type="term" value="F:transmembrane transporter activity"/>
    <property type="evidence" value="ECO:0007669"/>
    <property type="project" value="InterPro"/>
</dbReference>
<reference evidence="6 8" key="1">
    <citation type="submission" date="2015-04" db="EMBL/GenBank/DDBJ databases">
        <title>The draft genome sequence of Roseovarius indicus B108T.</title>
        <authorList>
            <person name="Li G."/>
            <person name="Lai Q."/>
            <person name="Shao Z."/>
            <person name="Yan P."/>
        </authorList>
    </citation>
    <scope>NUCLEOTIDE SEQUENCE [LARGE SCALE GENOMIC DNA]</scope>
    <source>
        <strain evidence="6 8">B108</strain>
    </source>
</reference>
<dbReference type="Proteomes" id="UP000051401">
    <property type="component" value="Unassembled WGS sequence"/>
</dbReference>
<dbReference type="SUPFAM" id="SSF103473">
    <property type="entry name" value="MFS general substrate transporter"/>
    <property type="match status" value="1"/>
</dbReference>
<dbReference type="InterPro" id="IPR036259">
    <property type="entry name" value="MFS_trans_sf"/>
</dbReference>
<sequence length="421" mass="44064">MFQVLGAVWALLLGMILIMAGNGMQSTLMGVRGGIEGFSTLHLSFVTAGYFVGFLLGSRLAPRMIQHVGHVRVFAALGSFMSAALIAYPLLADPIAWAGLRIVIGFAMSGIYVTAESWLNHSASNAQRGKLLSAYMVAQTTGDMSAQGLLNLADPAEPTLFIAASILVSLAFAPILLSANPVPFNESAKAMSLRRLYHASPLGTVGVFLLGGVFSAQAGMAAVYGSSAGLSVREISIFITSLLAGSLVMQYPIGWLSDRMDRRRVIILAAIIGAGACTLGFTSDAALPVLMVAGFFTGGMAMPLYSLLIAYVNDYLDPDDMPAASGGLIFAYGAGAITGPIIAGQAMELTGPQTFWLVLASLFAAIAIYGLWRMTRRPGVSAEDSSAYFGAIPTGSSMAIETAQEAVQYEEEHGETSGRTG</sequence>
<evidence type="ECO:0000256" key="1">
    <source>
        <dbReference type="ARBA" id="ARBA00022692"/>
    </source>
</evidence>
<dbReference type="Proteomes" id="UP000325785">
    <property type="component" value="Chromosome"/>
</dbReference>
<feature type="domain" description="Major facilitator superfamily (MFS) profile" evidence="5">
    <location>
        <begin position="199"/>
        <end position="421"/>
    </location>
</feature>
<feature type="transmembrane region" description="Helical" evidence="4">
    <location>
        <begin position="159"/>
        <end position="179"/>
    </location>
</feature>
<evidence type="ECO:0000256" key="4">
    <source>
        <dbReference type="SAM" id="Phobius"/>
    </source>
</evidence>